<feature type="compositionally biased region" description="Polar residues" evidence="1">
    <location>
        <begin position="790"/>
        <end position="802"/>
    </location>
</feature>
<feature type="region of interest" description="Disordered" evidence="1">
    <location>
        <begin position="98"/>
        <end position="133"/>
    </location>
</feature>
<proteinExistence type="predicted"/>
<feature type="compositionally biased region" description="Polar residues" evidence="1">
    <location>
        <begin position="538"/>
        <end position="551"/>
    </location>
</feature>
<protein>
    <recommendedName>
        <fullName evidence="4">Centromere protein Scm3</fullName>
    </recommendedName>
</protein>
<dbReference type="InterPro" id="IPR009072">
    <property type="entry name" value="Histone-fold"/>
</dbReference>
<dbReference type="GO" id="GO:0005634">
    <property type="term" value="C:nucleus"/>
    <property type="evidence" value="ECO:0007669"/>
    <property type="project" value="InterPro"/>
</dbReference>
<dbReference type="GO" id="GO:0046982">
    <property type="term" value="F:protein heterodimerization activity"/>
    <property type="evidence" value="ECO:0007669"/>
    <property type="project" value="InterPro"/>
</dbReference>
<feature type="compositionally biased region" description="Low complexity" evidence="1">
    <location>
        <begin position="879"/>
        <end position="893"/>
    </location>
</feature>
<feature type="compositionally biased region" description="Basic and acidic residues" evidence="1">
    <location>
        <begin position="284"/>
        <end position="293"/>
    </location>
</feature>
<dbReference type="PANTHER" id="PTHR15992">
    <property type="entry name" value="HOLLIDAY JUNCTION RECOGNITION PROTEIN"/>
    <property type="match status" value="1"/>
</dbReference>
<name>A0AAW0RD38_9PEZI</name>
<evidence type="ECO:0000256" key="1">
    <source>
        <dbReference type="SAM" id="MobiDB-lite"/>
    </source>
</evidence>
<dbReference type="Pfam" id="PF10384">
    <property type="entry name" value="Scm3"/>
    <property type="match status" value="1"/>
</dbReference>
<reference evidence="2 3" key="1">
    <citation type="submission" date="2023-01" db="EMBL/GenBank/DDBJ databases">
        <title>Analysis of 21 Apiospora genomes using comparative genomics revels a genus with tremendous synthesis potential of carbohydrate active enzymes and secondary metabolites.</title>
        <authorList>
            <person name="Sorensen T."/>
        </authorList>
    </citation>
    <scope>NUCLEOTIDE SEQUENCE [LARGE SCALE GENOMIC DNA]</scope>
    <source>
        <strain evidence="2 3">CBS 117206</strain>
    </source>
</reference>
<dbReference type="EMBL" id="JAQQWP010000001">
    <property type="protein sequence ID" value="KAK8132830.1"/>
    <property type="molecule type" value="Genomic_DNA"/>
</dbReference>
<feature type="compositionally biased region" description="Polar residues" evidence="1">
    <location>
        <begin position="119"/>
        <end position="133"/>
    </location>
</feature>
<keyword evidence="3" id="KW-1185">Reference proteome</keyword>
<accession>A0AAW0RD38</accession>
<evidence type="ECO:0008006" key="4">
    <source>
        <dbReference type="Google" id="ProtNLM"/>
    </source>
</evidence>
<feature type="compositionally biased region" description="Basic and acidic residues" evidence="1">
    <location>
        <begin position="300"/>
        <end position="310"/>
    </location>
</feature>
<feature type="region of interest" description="Disordered" evidence="1">
    <location>
        <begin position="269"/>
        <end position="378"/>
    </location>
</feature>
<feature type="compositionally biased region" description="Polar residues" evidence="1">
    <location>
        <begin position="610"/>
        <end position="636"/>
    </location>
</feature>
<dbReference type="AlphaFoldDB" id="A0AAW0RD38"/>
<evidence type="ECO:0000313" key="2">
    <source>
        <dbReference type="EMBL" id="KAK8132830.1"/>
    </source>
</evidence>
<feature type="compositionally biased region" description="Basic and acidic residues" evidence="1">
    <location>
        <begin position="525"/>
        <end position="534"/>
    </location>
</feature>
<dbReference type="Gene3D" id="1.10.20.10">
    <property type="entry name" value="Histone, subunit A"/>
    <property type="match status" value="1"/>
</dbReference>
<feature type="region of interest" description="Disordered" evidence="1">
    <location>
        <begin position="525"/>
        <end position="650"/>
    </location>
</feature>
<feature type="compositionally biased region" description="Polar residues" evidence="1">
    <location>
        <begin position="716"/>
        <end position="729"/>
    </location>
</feature>
<dbReference type="InterPro" id="IPR018465">
    <property type="entry name" value="Scm3/HJURP"/>
</dbReference>
<dbReference type="Proteomes" id="UP001392437">
    <property type="component" value="Unassembled WGS sequence"/>
</dbReference>
<feature type="compositionally biased region" description="Low complexity" evidence="1">
    <location>
        <begin position="321"/>
        <end position="333"/>
    </location>
</feature>
<feature type="compositionally biased region" description="Pro residues" evidence="1">
    <location>
        <begin position="734"/>
        <end position="744"/>
    </location>
</feature>
<feature type="compositionally biased region" description="Basic and acidic residues" evidence="1">
    <location>
        <begin position="591"/>
        <end position="604"/>
    </location>
</feature>
<feature type="compositionally biased region" description="Low complexity" evidence="1">
    <location>
        <begin position="941"/>
        <end position="950"/>
    </location>
</feature>
<organism evidence="2 3">
    <name type="scientific">Apiospora kogelbergensis</name>
    <dbReference type="NCBI Taxonomy" id="1337665"/>
    <lineage>
        <taxon>Eukaryota</taxon>
        <taxon>Fungi</taxon>
        <taxon>Dikarya</taxon>
        <taxon>Ascomycota</taxon>
        <taxon>Pezizomycotina</taxon>
        <taxon>Sordariomycetes</taxon>
        <taxon>Xylariomycetidae</taxon>
        <taxon>Amphisphaeriales</taxon>
        <taxon>Apiosporaceae</taxon>
        <taxon>Apiospora</taxon>
    </lineage>
</organism>
<evidence type="ECO:0000313" key="3">
    <source>
        <dbReference type="Proteomes" id="UP001392437"/>
    </source>
</evidence>
<comment type="caution">
    <text evidence="2">The sequence shown here is derived from an EMBL/GenBank/DDBJ whole genome shotgun (WGS) entry which is preliminary data.</text>
</comment>
<gene>
    <name evidence="2" type="ORF">PG999_001003</name>
</gene>
<dbReference type="PANTHER" id="PTHR15992:SF5">
    <property type="entry name" value="HOLLIDAY JUNCTION RECOGNITION PROTEIN"/>
    <property type="match status" value="1"/>
</dbReference>
<sequence>MEPPAKRLKVGQLPPHDDRHNEANDDELSLHPGEFEARQDPLYELDKSRAKAAFKLKSRFESIFDKYERDFEGEGDEIDLHTGEVIINNGHLLSLEDEKDKEDLSADEEEEERILQGKNPPSTSTSLISGNSTPYNAALQLQNHWAHPPLPNDGLPSFSGLPTPAQNYGMPHPLTAFGAATVDPLWQTPDLQMGGPQGHLGLFANAYHGQMNPFQNSYGGGIGRLLHRRAPRRIATAKELAVRNRQDAFLGEELVEDEDNAEDEDRLLGVSKEDSSPKQQSDSSRQKPQEHISKPSATSSKEDVSRDDTITKGGSTTTANVSSGSHGLSGVSSKIHMENVTSTRSPGPQLQQEGHYKPMDRVVEPSSTTKNDQIPEKRSSFVIELRSTPGGGDMLQKQLVAKKIRKENPLQEEAFTCDSQGRRPGRPRSKPEFYGDVSLLKMRRTKAEMDTILDYSPSEESRLRFETPNDQPDTEMVIADVPDDSGSLIEGPPSDITEELRPGDVGNEAFIEAAESIFLSRLDHSADSKDEGVAHEPTPTNLSKPQLQATAGTEPAKPIQQAESFSRNLIDPSYNFSDDEDEVEIPVFSELQKDAETDLGKSAEPEGEDSTSTNCTSGMAVTLESKQITELPTTQVEEIPPPVEFPSTATTVETTDFSRTPFEENVAEITNAAAQEVGEEPEENVRAASSEIVVDQSANADDIVARRASSPVEGQCPSSPTTRSKARNVSPNHPSGPEPSPLPLPSWTVAKPRRPIVDSDVPRTPTKKTKQKRSHDEERGEEEKKKSKKQPTTSETNRLTSSAKKHALASLVPDNSDDEDEISILAHTPTSSRHEDIPPSSSPPRNTAEPLTPSHRARNRRSLGSTARSGSRYVPATDSRALGLGVGASSSSVSRRRSKANHRSSAFSSPLLQRVLKTPRTGRRYHLPLSTAAEEEEGLVRTPGGTTRRCGVGGRDDARRHA</sequence>
<feature type="compositionally biased region" description="Basic and acidic residues" evidence="1">
    <location>
        <begin position="354"/>
        <end position="363"/>
    </location>
</feature>
<dbReference type="GO" id="GO:0042393">
    <property type="term" value="F:histone binding"/>
    <property type="evidence" value="ECO:0007669"/>
    <property type="project" value="InterPro"/>
</dbReference>
<feature type="compositionally biased region" description="Basic and acidic residues" evidence="1">
    <location>
        <begin position="774"/>
        <end position="785"/>
    </location>
</feature>
<feature type="compositionally biased region" description="Polar residues" evidence="1">
    <location>
        <begin position="339"/>
        <end position="352"/>
    </location>
</feature>
<feature type="region of interest" description="Disordered" evidence="1">
    <location>
        <begin position="1"/>
        <end position="35"/>
    </location>
</feature>
<feature type="region of interest" description="Disordered" evidence="1">
    <location>
        <begin position="457"/>
        <end position="501"/>
    </location>
</feature>
<feature type="region of interest" description="Disordered" evidence="1">
    <location>
        <begin position="672"/>
        <end position="962"/>
    </location>
</feature>